<feature type="transmembrane region" description="Helical" evidence="1">
    <location>
        <begin position="12"/>
        <end position="36"/>
    </location>
</feature>
<protein>
    <submittedName>
        <fullName evidence="2">Uncharacterized protein</fullName>
    </submittedName>
</protein>
<reference evidence="2 3" key="1">
    <citation type="submission" date="2018-01" db="EMBL/GenBank/DDBJ databases">
        <title>Arthrobacter sp. nov., from glaciers in China.</title>
        <authorList>
            <person name="Liu Q."/>
            <person name="Xin Y.-H."/>
        </authorList>
    </citation>
    <scope>NUCLEOTIDE SEQUENCE [LARGE SCALE GENOMIC DNA]</scope>
    <source>
        <strain evidence="2 3">HLT2-12-2</strain>
    </source>
</reference>
<sequence length="132" mass="14128">MTMFVLMWTNPLWSTGIDLLDLALGLLIVWGVAWLSGKLPSTKRNMLIVAMDAGSAALAPLTGKYKGQSLKISPPHRAFVRGQSAPSAPRFDSVPAEVAVIVAEVEPPKAPVRLELTTGSAVQRLLAQTKSH</sequence>
<keyword evidence="1" id="KW-0472">Membrane</keyword>
<keyword evidence="1" id="KW-0812">Transmembrane</keyword>
<keyword evidence="3" id="KW-1185">Reference proteome</keyword>
<evidence type="ECO:0000256" key="1">
    <source>
        <dbReference type="SAM" id="Phobius"/>
    </source>
</evidence>
<keyword evidence="1" id="KW-1133">Transmembrane helix</keyword>
<evidence type="ECO:0000313" key="2">
    <source>
        <dbReference type="EMBL" id="POH72543.1"/>
    </source>
</evidence>
<comment type="caution">
    <text evidence="2">The sequence shown here is derived from an EMBL/GenBank/DDBJ whole genome shotgun (WGS) entry which is preliminary data.</text>
</comment>
<accession>A0A2S3ZTP2</accession>
<name>A0A2S3ZTP2_ARTGL</name>
<gene>
    <name evidence="2" type="ORF">CVS27_15595</name>
</gene>
<dbReference type="EMBL" id="PPXC01000013">
    <property type="protein sequence ID" value="POH72543.1"/>
    <property type="molecule type" value="Genomic_DNA"/>
</dbReference>
<dbReference type="Proteomes" id="UP000237061">
    <property type="component" value="Unassembled WGS sequence"/>
</dbReference>
<dbReference type="AlphaFoldDB" id="A0A2S3ZTP2"/>
<proteinExistence type="predicted"/>
<organism evidence="2 3">
    <name type="scientific">Arthrobacter glacialis</name>
    <dbReference type="NCBI Taxonomy" id="1664"/>
    <lineage>
        <taxon>Bacteria</taxon>
        <taxon>Bacillati</taxon>
        <taxon>Actinomycetota</taxon>
        <taxon>Actinomycetes</taxon>
        <taxon>Micrococcales</taxon>
        <taxon>Micrococcaceae</taxon>
        <taxon>Arthrobacter</taxon>
    </lineage>
</organism>
<evidence type="ECO:0000313" key="3">
    <source>
        <dbReference type="Proteomes" id="UP000237061"/>
    </source>
</evidence>